<evidence type="ECO:0000259" key="15">
    <source>
        <dbReference type="Pfam" id="PF25084"/>
    </source>
</evidence>
<evidence type="ECO:0000259" key="14">
    <source>
        <dbReference type="Pfam" id="PF00483"/>
    </source>
</evidence>
<dbReference type="GO" id="GO:0003743">
    <property type="term" value="F:translation initiation factor activity"/>
    <property type="evidence" value="ECO:0007669"/>
    <property type="project" value="UniProtKB-KW"/>
</dbReference>
<reference evidence="16" key="2">
    <citation type="submission" date="2023-05" db="EMBL/GenBank/DDBJ databases">
        <authorList>
            <consortium name="Lawrence Berkeley National Laboratory"/>
            <person name="Steindorff A."/>
            <person name="Hensen N."/>
            <person name="Bonometti L."/>
            <person name="Westerberg I."/>
            <person name="Brannstrom I.O."/>
            <person name="Guillou S."/>
            <person name="Cros-Aarteil S."/>
            <person name="Calhoun S."/>
            <person name="Haridas S."/>
            <person name="Kuo A."/>
            <person name="Mondo S."/>
            <person name="Pangilinan J."/>
            <person name="Riley R."/>
            <person name="Labutti K."/>
            <person name="Andreopoulos B."/>
            <person name="Lipzen A."/>
            <person name="Chen C."/>
            <person name="Yanf M."/>
            <person name="Daum C."/>
            <person name="Ng V."/>
            <person name="Clum A."/>
            <person name="Ohm R."/>
            <person name="Martin F."/>
            <person name="Silar P."/>
            <person name="Natvig D."/>
            <person name="Lalanne C."/>
            <person name="Gautier V."/>
            <person name="Ament-Velasquez S.L."/>
            <person name="Kruys A."/>
            <person name="Hutchinson M.I."/>
            <person name="Powell A.J."/>
            <person name="Barry K."/>
            <person name="Miller A.N."/>
            <person name="Grigoriev I.V."/>
            <person name="Debuchy R."/>
            <person name="Gladieux P."/>
            <person name="Thoren M.H."/>
            <person name="Johannesson H."/>
        </authorList>
    </citation>
    <scope>NUCLEOTIDE SEQUENCE</scope>
    <source>
        <strain evidence="16">CBS 990.96</strain>
    </source>
</reference>
<protein>
    <recommendedName>
        <fullName evidence="3">Mannose-1-phosphate guanyltransferase</fullName>
    </recommendedName>
    <alternativeName>
        <fullName evidence="8">GDP-mannose pyrophosphorylase</fullName>
    </alternativeName>
    <alternativeName>
        <fullName evidence="7">GTP-mannose-1-phosphate guanylyltransferase</fullName>
    </alternativeName>
    <alternativeName>
        <fullName evidence="9">Translation initiation factor eIF2B subunit gamma</fullName>
    </alternativeName>
    <alternativeName>
        <fullName evidence="10">eIF2B GDP-GTP exchange factor subunit gamma</fullName>
    </alternativeName>
</protein>
<dbReference type="PANTHER" id="PTHR45989:SF1">
    <property type="entry name" value="TRANSLATION INITIATION FACTOR EIF-2B SUBUNIT GAMMA"/>
    <property type="match status" value="1"/>
</dbReference>
<sequence length="525" mass="57591">MPQAVTIAAPGLQALILCGPGSSFPTFTANPDENPKALLPIANRPMVWYPLDFCYRAGITNITLVCPPTASEAINTALNTNPFLTTLPYPRPDLLTPKDLDQNTGTAEILRLPELQERVKSDFLVLPCDLVCELGPDKLITAWQVKAASLRDLMSRTQTSEDDQHQEQRSGGLSVYYPTKLANPVKGEETDLLVAARLPSSSGLPPKGSIFPEIAQVVTSMPKDTLKDVLDRENAYHLSDSLLKKHPRLRFVSDYRDAHIYIFPQWVMQFVKENEHLETIGEDVIGRWAKAGYKQGLAKKLKFDKILQKGNQSQQDDGGASKPIDVPPLLAYVQPLEINGPIIRRVDNAQLLLQVSLQLAKQPSVEEAGSVEAAPSYAHQRKIAYPEGVKPRTSITKGDSLLADNVTVQEKSSIKESVIGTNCQIGEGAKLFQCLLMDGVVVGKNCKLTKCILGKRSDIGEGCVLTDCEVQENLLVEPKTEAKEEKFMSSSGLEATDKDFDTEGDDGEDDESDDDGEDDDDSNDE</sequence>
<organism evidence="16 17">
    <name type="scientific">Podospora fimiseda</name>
    <dbReference type="NCBI Taxonomy" id="252190"/>
    <lineage>
        <taxon>Eukaryota</taxon>
        <taxon>Fungi</taxon>
        <taxon>Dikarya</taxon>
        <taxon>Ascomycota</taxon>
        <taxon>Pezizomycotina</taxon>
        <taxon>Sordariomycetes</taxon>
        <taxon>Sordariomycetidae</taxon>
        <taxon>Sordariales</taxon>
        <taxon>Podosporaceae</taxon>
        <taxon>Podospora</taxon>
    </lineage>
</organism>
<evidence type="ECO:0000256" key="6">
    <source>
        <dbReference type="ARBA" id="ARBA00022917"/>
    </source>
</evidence>
<dbReference type="Proteomes" id="UP001301958">
    <property type="component" value="Unassembled WGS sequence"/>
</dbReference>
<proteinExistence type="inferred from homology"/>
<dbReference type="GO" id="GO:0016740">
    <property type="term" value="F:transferase activity"/>
    <property type="evidence" value="ECO:0007669"/>
    <property type="project" value="UniProtKB-KW"/>
</dbReference>
<evidence type="ECO:0000313" key="17">
    <source>
        <dbReference type="Proteomes" id="UP001301958"/>
    </source>
</evidence>
<evidence type="ECO:0000256" key="11">
    <source>
        <dbReference type="ARBA" id="ARBA00045373"/>
    </source>
</evidence>
<dbReference type="GO" id="GO:0005085">
    <property type="term" value="F:guanyl-nucleotide exchange factor activity"/>
    <property type="evidence" value="ECO:0007669"/>
    <property type="project" value="TreeGrafter"/>
</dbReference>
<dbReference type="InterPro" id="IPR029044">
    <property type="entry name" value="Nucleotide-diphossugar_trans"/>
</dbReference>
<keyword evidence="4" id="KW-0963">Cytoplasm</keyword>
<dbReference type="Pfam" id="PF00483">
    <property type="entry name" value="NTP_transferase"/>
    <property type="match status" value="1"/>
</dbReference>
<gene>
    <name evidence="16" type="ORF">QBC38DRAFT_509539</name>
</gene>
<evidence type="ECO:0000313" key="16">
    <source>
        <dbReference type="EMBL" id="KAK4227581.1"/>
    </source>
</evidence>
<comment type="similarity">
    <text evidence="2">Belongs to the eIF-2B gamma/epsilon subunits family.</text>
</comment>
<feature type="region of interest" description="Disordered" evidence="13">
    <location>
        <begin position="481"/>
        <end position="525"/>
    </location>
</feature>
<feature type="compositionally biased region" description="Acidic residues" evidence="13">
    <location>
        <begin position="502"/>
        <end position="525"/>
    </location>
</feature>
<feature type="domain" description="EIF2B subunit epsilon/gamma LbH" evidence="15">
    <location>
        <begin position="392"/>
        <end position="480"/>
    </location>
</feature>
<keyword evidence="16" id="KW-0808">Transferase</keyword>
<dbReference type="Gene3D" id="3.90.550.10">
    <property type="entry name" value="Spore Coat Polysaccharide Biosynthesis Protein SpsA, Chain A"/>
    <property type="match status" value="1"/>
</dbReference>
<dbReference type="AlphaFoldDB" id="A0AAN7GV04"/>
<evidence type="ECO:0000256" key="1">
    <source>
        <dbReference type="ARBA" id="ARBA00004514"/>
    </source>
</evidence>
<evidence type="ECO:0000256" key="13">
    <source>
        <dbReference type="SAM" id="MobiDB-lite"/>
    </source>
</evidence>
<evidence type="ECO:0000256" key="7">
    <source>
        <dbReference type="ARBA" id="ARBA00030179"/>
    </source>
</evidence>
<comment type="subcellular location">
    <subcellularLocation>
        <location evidence="1">Cytoplasm</location>
        <location evidence="1">Cytosol</location>
    </subcellularLocation>
</comment>
<dbReference type="Gene3D" id="2.160.10.10">
    <property type="entry name" value="Hexapeptide repeat proteins"/>
    <property type="match status" value="1"/>
</dbReference>
<evidence type="ECO:0000256" key="3">
    <source>
        <dbReference type="ARBA" id="ARBA00018601"/>
    </source>
</evidence>
<evidence type="ECO:0000256" key="4">
    <source>
        <dbReference type="ARBA" id="ARBA00022490"/>
    </source>
</evidence>
<evidence type="ECO:0000256" key="5">
    <source>
        <dbReference type="ARBA" id="ARBA00022540"/>
    </source>
</evidence>
<keyword evidence="5" id="KW-0396">Initiation factor</keyword>
<comment type="subunit">
    <text evidence="12">Component of the translation initiation factor 2B (eIF2B) complex which is a heterodecamer of two sets of five different subunits: alpha, beta, gamma, delta and epsilon. Subunits alpha, beta and delta comprise a regulatory subcomplex and subunits epsilon and gamma comprise a catalytic subcomplex. Within the complex, the hexameric regulatory complex resides at the center, with the two heterodimeric catalytic subcomplexes bound on opposite sides.</text>
</comment>
<dbReference type="InterPro" id="IPR005835">
    <property type="entry name" value="NTP_transferase_dom"/>
</dbReference>
<keyword evidence="17" id="KW-1185">Reference proteome</keyword>
<dbReference type="InterPro" id="IPR056764">
    <property type="entry name" value="LbH_EIF2B3/5"/>
</dbReference>
<reference evidence="16" key="1">
    <citation type="journal article" date="2023" name="Mol. Phylogenet. Evol.">
        <title>Genome-scale phylogeny and comparative genomics of the fungal order Sordariales.</title>
        <authorList>
            <person name="Hensen N."/>
            <person name="Bonometti L."/>
            <person name="Westerberg I."/>
            <person name="Brannstrom I.O."/>
            <person name="Guillou S."/>
            <person name="Cros-Aarteil S."/>
            <person name="Calhoun S."/>
            <person name="Haridas S."/>
            <person name="Kuo A."/>
            <person name="Mondo S."/>
            <person name="Pangilinan J."/>
            <person name="Riley R."/>
            <person name="LaButti K."/>
            <person name="Andreopoulos B."/>
            <person name="Lipzen A."/>
            <person name="Chen C."/>
            <person name="Yan M."/>
            <person name="Daum C."/>
            <person name="Ng V."/>
            <person name="Clum A."/>
            <person name="Steindorff A."/>
            <person name="Ohm R.A."/>
            <person name="Martin F."/>
            <person name="Silar P."/>
            <person name="Natvig D.O."/>
            <person name="Lalanne C."/>
            <person name="Gautier V."/>
            <person name="Ament-Velasquez S.L."/>
            <person name="Kruys A."/>
            <person name="Hutchinson M.I."/>
            <person name="Powell A.J."/>
            <person name="Barry K."/>
            <person name="Miller A.N."/>
            <person name="Grigoriev I.V."/>
            <person name="Debuchy R."/>
            <person name="Gladieux P."/>
            <person name="Hiltunen Thoren M."/>
            <person name="Johannesson H."/>
        </authorList>
    </citation>
    <scope>NUCLEOTIDE SEQUENCE</scope>
    <source>
        <strain evidence="16">CBS 990.96</strain>
    </source>
</reference>
<keyword evidence="6" id="KW-0648">Protein biosynthesis</keyword>
<evidence type="ECO:0000256" key="12">
    <source>
        <dbReference type="ARBA" id="ARBA00046432"/>
    </source>
</evidence>
<name>A0AAN7GV04_9PEZI</name>
<evidence type="ECO:0000256" key="9">
    <source>
        <dbReference type="ARBA" id="ARBA00044196"/>
    </source>
</evidence>
<evidence type="ECO:0000256" key="10">
    <source>
        <dbReference type="ARBA" id="ARBA00044229"/>
    </source>
</evidence>
<comment type="caution">
    <text evidence="16">The sequence shown here is derived from an EMBL/GenBank/DDBJ whole genome shotgun (WGS) entry which is preliminary data.</text>
</comment>
<dbReference type="InterPro" id="IPR051960">
    <property type="entry name" value="eIF2B_gamma"/>
</dbReference>
<evidence type="ECO:0000256" key="8">
    <source>
        <dbReference type="ARBA" id="ARBA00031190"/>
    </source>
</evidence>
<feature type="domain" description="Nucleotidyl transferase" evidence="14">
    <location>
        <begin position="34"/>
        <end position="150"/>
    </location>
</feature>
<accession>A0AAN7GV04</accession>
<dbReference type="GO" id="GO:0005829">
    <property type="term" value="C:cytosol"/>
    <property type="evidence" value="ECO:0007669"/>
    <property type="project" value="UniProtKB-SubCell"/>
</dbReference>
<dbReference type="Pfam" id="PF25084">
    <property type="entry name" value="LbH_EIF2B"/>
    <property type="match status" value="1"/>
</dbReference>
<dbReference type="SUPFAM" id="SSF53448">
    <property type="entry name" value="Nucleotide-diphospho-sugar transferases"/>
    <property type="match status" value="1"/>
</dbReference>
<dbReference type="CDD" id="cd04652">
    <property type="entry name" value="LbH_eIF2B_gamma_C"/>
    <property type="match status" value="1"/>
</dbReference>
<evidence type="ECO:0000256" key="2">
    <source>
        <dbReference type="ARBA" id="ARBA00007878"/>
    </source>
</evidence>
<dbReference type="PANTHER" id="PTHR45989">
    <property type="entry name" value="TRANSLATION INITIATION FACTOR EIF-2B SUBUNIT GAMMA"/>
    <property type="match status" value="1"/>
</dbReference>
<dbReference type="EMBL" id="MU865329">
    <property type="protein sequence ID" value="KAK4227581.1"/>
    <property type="molecule type" value="Genomic_DNA"/>
</dbReference>
<comment type="function">
    <text evidence="11">Acts as a component of the translation initiation factor 2B (eIF2B) complex, which catalyzes the exchange of GDP for GTP on the eukaryotic initiation factor 2 (eIF2) complex gamma subunit. Its guanine nucleotide exchange factor activity is repressed when bound to eIF2 complex phosphorylated on the alpha subunit, thereby limiting the amount of methionyl-initiator methionine tRNA available to the ribosome and consequently global translation is repressed.</text>
</comment>
<dbReference type="GO" id="GO:0002183">
    <property type="term" value="P:cytoplasmic translational initiation"/>
    <property type="evidence" value="ECO:0007669"/>
    <property type="project" value="TreeGrafter"/>
</dbReference>
<dbReference type="GO" id="GO:0005851">
    <property type="term" value="C:eukaryotic translation initiation factor 2B complex"/>
    <property type="evidence" value="ECO:0007669"/>
    <property type="project" value="TreeGrafter"/>
</dbReference>